<comment type="caution">
    <text evidence="4">The sequence shown here is derived from an EMBL/GenBank/DDBJ whole genome shotgun (WGS) entry which is preliminary data.</text>
</comment>
<keyword evidence="1" id="KW-0732">Signal</keyword>
<comment type="subcellular location">
    <subcellularLocation>
        <location evidence="1">Cell outer membrane</location>
    </subcellularLocation>
</comment>
<dbReference type="GO" id="GO:0043165">
    <property type="term" value="P:Gram-negative-bacterium-type cell outer membrane assembly"/>
    <property type="evidence" value="ECO:0007669"/>
    <property type="project" value="UniProtKB-UniRule"/>
</dbReference>
<dbReference type="HAMAP" id="MF_01411">
    <property type="entry name" value="LPS_assembly_LptD"/>
    <property type="match status" value="1"/>
</dbReference>
<dbReference type="InterPro" id="IPR050218">
    <property type="entry name" value="LptD"/>
</dbReference>
<dbReference type="GO" id="GO:1990351">
    <property type="term" value="C:transporter complex"/>
    <property type="evidence" value="ECO:0007669"/>
    <property type="project" value="TreeGrafter"/>
</dbReference>
<evidence type="ECO:0000259" key="3">
    <source>
        <dbReference type="Pfam" id="PF04453"/>
    </source>
</evidence>
<evidence type="ECO:0000313" key="5">
    <source>
        <dbReference type="Proteomes" id="UP000622890"/>
    </source>
</evidence>
<proteinExistence type="inferred from homology"/>
<accession>A0A934SRC0</accession>
<dbReference type="InterPro" id="IPR020889">
    <property type="entry name" value="LipoPS_assembly_LptD"/>
</dbReference>
<name>A0A934SRC0_9BURK</name>
<feature type="region of interest" description="Disordered" evidence="2">
    <location>
        <begin position="32"/>
        <end position="58"/>
    </location>
</feature>
<dbReference type="InterPro" id="IPR007543">
    <property type="entry name" value="LptD_C"/>
</dbReference>
<dbReference type="GO" id="GO:0015920">
    <property type="term" value="P:lipopolysaccharide transport"/>
    <property type="evidence" value="ECO:0007669"/>
    <property type="project" value="InterPro"/>
</dbReference>
<feature type="domain" description="LptD C-terminal" evidence="3">
    <location>
        <begin position="287"/>
        <end position="645"/>
    </location>
</feature>
<organism evidence="4 5">
    <name type="scientific">Noviherbaspirillum pedocola</name>
    <dbReference type="NCBI Taxonomy" id="2801341"/>
    <lineage>
        <taxon>Bacteria</taxon>
        <taxon>Pseudomonadati</taxon>
        <taxon>Pseudomonadota</taxon>
        <taxon>Betaproteobacteria</taxon>
        <taxon>Burkholderiales</taxon>
        <taxon>Oxalobacteraceae</taxon>
        <taxon>Noviherbaspirillum</taxon>
    </lineage>
</organism>
<evidence type="ECO:0000256" key="1">
    <source>
        <dbReference type="HAMAP-Rule" id="MF_01411"/>
    </source>
</evidence>
<protein>
    <recommendedName>
        <fullName evidence="1">LPS-assembly protein LptD</fullName>
    </recommendedName>
</protein>
<dbReference type="Pfam" id="PF04453">
    <property type="entry name" value="LptD"/>
    <property type="match status" value="1"/>
</dbReference>
<keyword evidence="1" id="KW-0472">Membrane</keyword>
<dbReference type="RefSeq" id="WP_200590444.1">
    <property type="nucleotide sequence ID" value="NZ_JAEPBG010000001.1"/>
</dbReference>
<dbReference type="PANTHER" id="PTHR30189:SF1">
    <property type="entry name" value="LPS-ASSEMBLY PROTEIN LPTD"/>
    <property type="match status" value="1"/>
</dbReference>
<sequence precursor="true">MTRRQRPHSSRSLVRALTVAVTAVSIPTLSMAQTEAARAPEDPNAPTQVGAERITGRPDREVTLDRDAEVTRGPMTLNADHATYDIVDDRVKAEGNVKMRRYNERYSGTDLDIKLDTGEGYINNPTYNLGPRARNAQGKAGRIDFASREEAVVQNGTYSTCEGPDPDWYLQSGTMNLDSSRDIGTASRSIVYFKGVPILGTPFITFPLSDQRKSGFLPPAIGTTSKGGIEVSTPYYLNIAPNRDLTLFPRIISRRGVQLGAQARYLGEDYSGQIRAEDLPSDRITGTNRYAYSITHAQKLAPGLTFGANLNGASDDNYPNDFQSSITNSSLRLLPRDLNLTYARPYWTAVARTTSYQVLQDPAAPITKPYSRLPQITVTGNRADYGGFDVSMVTDYTRFSQDQLVEGDRMVVNPRISYPIIAPGYFIRPSVSLNAASYNLQNTAPGQPTTITRTLPTLSVDSGLVFERDTSFLGRPATQTLEPRLFYVYTPYRNQNQIPLFDTALSDFSFAQLFSENRYIGYDRISDANQLTAAVVSRYLEEDGTERLRLALGQRFYFNQQLVTTGTAASENKSDILAAVSGQVTPTLQFDAGVQYSQSLHKTNAETYGVRWQPGPQRVLNLQRRRDVATALDLVDASAQWPLAARLYGVARVNYSMIEKKVSESLFGLEYKADCWVFRVVAQRTPTATNVATSSLFFQLELNGLSRLGSNPLTALRNNVPGYTPVNQPPLP</sequence>
<dbReference type="PANTHER" id="PTHR30189">
    <property type="entry name" value="LPS-ASSEMBLY PROTEIN"/>
    <property type="match status" value="1"/>
</dbReference>
<reference evidence="4" key="1">
    <citation type="submission" date="2021-01" db="EMBL/GenBank/DDBJ databases">
        <title>Genome sequence of strain Noviherbaspirillum sp. DKR-6.</title>
        <authorList>
            <person name="Chaudhary D.K."/>
        </authorList>
    </citation>
    <scope>NUCLEOTIDE SEQUENCE</scope>
    <source>
        <strain evidence="4">DKR-6</strain>
    </source>
</reference>
<feature type="signal peptide" evidence="1">
    <location>
        <begin position="1"/>
        <end position="32"/>
    </location>
</feature>
<feature type="chain" id="PRO_5038199038" description="LPS-assembly protein LptD" evidence="1">
    <location>
        <begin position="33"/>
        <end position="732"/>
    </location>
</feature>
<comment type="caution">
    <text evidence="1">Lacks conserved residue(s) required for the propagation of feature annotation.</text>
</comment>
<dbReference type="Gene3D" id="2.60.450.10">
    <property type="entry name" value="Lipopolysaccharide (LPS) transport protein A like domain"/>
    <property type="match status" value="1"/>
</dbReference>
<keyword evidence="5" id="KW-1185">Reference proteome</keyword>
<gene>
    <name evidence="1" type="primary">lptD</name>
    <name evidence="4" type="ORF">JJB74_03730</name>
</gene>
<keyword evidence="1" id="KW-0998">Cell outer membrane</keyword>
<evidence type="ECO:0000256" key="2">
    <source>
        <dbReference type="SAM" id="MobiDB-lite"/>
    </source>
</evidence>
<evidence type="ECO:0000313" key="4">
    <source>
        <dbReference type="EMBL" id="MBK4733716.1"/>
    </source>
</evidence>
<comment type="subunit">
    <text evidence="1">Component of the lipopolysaccharide transport and assembly complex. Interacts with LptE and LptA.</text>
</comment>
<dbReference type="GO" id="GO:0009279">
    <property type="term" value="C:cell outer membrane"/>
    <property type="evidence" value="ECO:0007669"/>
    <property type="project" value="UniProtKB-SubCell"/>
</dbReference>
<dbReference type="AlphaFoldDB" id="A0A934SRC0"/>
<comment type="similarity">
    <text evidence="1">Belongs to the LptD family.</text>
</comment>
<comment type="function">
    <text evidence="1">Together with LptE, is involved in the assembly of lipopolysaccharide (LPS) at the surface of the outer membrane.</text>
</comment>
<dbReference type="EMBL" id="JAEPBG010000001">
    <property type="protein sequence ID" value="MBK4733716.1"/>
    <property type="molecule type" value="Genomic_DNA"/>
</dbReference>
<dbReference type="Proteomes" id="UP000622890">
    <property type="component" value="Unassembled WGS sequence"/>
</dbReference>